<dbReference type="EMBL" id="CP069033">
    <property type="protein sequence ID" value="QRD00552.1"/>
    <property type="molecule type" value="Genomic_DNA"/>
</dbReference>
<dbReference type="AlphaFoldDB" id="A0A7U2F8M0"/>
<dbReference type="Proteomes" id="UP000663193">
    <property type="component" value="Chromosome 11"/>
</dbReference>
<keyword evidence="2" id="KW-1185">Reference proteome</keyword>
<evidence type="ECO:0000313" key="2">
    <source>
        <dbReference type="Proteomes" id="UP000663193"/>
    </source>
</evidence>
<dbReference type="VEuPathDB" id="FungiDB:JI435_091090"/>
<name>A0A7U2F8M0_PHANO</name>
<sequence length="181" mass="20434">MQSHPVLAVRFANMSKWICKVCLLNNPEEEKVQINSPNSAVLAYQCQKCHSERQDAEGNINNIDWIICLSPSLEEGKYCMEVNPVGTKNCPAPQRQDRQVICSKAMPGEKLHVHGLDFKLADEYVRFVREDEHPGPWFCTRSNTDNEEGRTECKAEGCGVKLGENGDDGAYRIHLLQEEGK</sequence>
<evidence type="ECO:0000313" key="1">
    <source>
        <dbReference type="EMBL" id="QRD00552.1"/>
    </source>
</evidence>
<protein>
    <submittedName>
        <fullName evidence="1">Uncharacterized protein</fullName>
    </submittedName>
</protein>
<accession>A0A7U2F8M0</accession>
<reference evidence="2" key="1">
    <citation type="journal article" date="2021" name="BMC Genomics">
        <title>Chromosome-level genome assembly and manually-curated proteome of model necrotroph Parastagonospora nodorum Sn15 reveals a genome-wide trove of candidate effector homologs, and redundancy of virulence-related functions within an accessory chromosome.</title>
        <authorList>
            <person name="Bertazzoni S."/>
            <person name="Jones D.A.B."/>
            <person name="Phan H.T."/>
            <person name="Tan K.-C."/>
            <person name="Hane J.K."/>
        </authorList>
    </citation>
    <scope>NUCLEOTIDE SEQUENCE [LARGE SCALE GENOMIC DNA]</scope>
    <source>
        <strain evidence="2">SN15 / ATCC MYA-4574 / FGSC 10173)</strain>
    </source>
</reference>
<gene>
    <name evidence="1" type="ORF">JI435_091090</name>
</gene>
<organism evidence="1 2">
    <name type="scientific">Phaeosphaeria nodorum (strain SN15 / ATCC MYA-4574 / FGSC 10173)</name>
    <name type="common">Glume blotch fungus</name>
    <name type="synonym">Parastagonospora nodorum</name>
    <dbReference type="NCBI Taxonomy" id="321614"/>
    <lineage>
        <taxon>Eukaryota</taxon>
        <taxon>Fungi</taxon>
        <taxon>Dikarya</taxon>
        <taxon>Ascomycota</taxon>
        <taxon>Pezizomycotina</taxon>
        <taxon>Dothideomycetes</taxon>
        <taxon>Pleosporomycetidae</taxon>
        <taxon>Pleosporales</taxon>
        <taxon>Pleosporineae</taxon>
        <taxon>Phaeosphaeriaceae</taxon>
        <taxon>Parastagonospora</taxon>
    </lineage>
</organism>
<proteinExistence type="predicted"/>